<name>A0A660SJQ4_UNCT6</name>
<dbReference type="Pfam" id="PF19777">
    <property type="entry name" value="DUF6263"/>
    <property type="match status" value="1"/>
</dbReference>
<evidence type="ECO:0008006" key="3">
    <source>
        <dbReference type="Google" id="ProtNLM"/>
    </source>
</evidence>
<evidence type="ECO:0000313" key="1">
    <source>
        <dbReference type="EMBL" id="RKX70326.1"/>
    </source>
</evidence>
<comment type="caution">
    <text evidence="1">The sequence shown here is derived from an EMBL/GenBank/DDBJ whole genome shotgun (WGS) entry which is preliminary data.</text>
</comment>
<dbReference type="InterPro" id="IPR046230">
    <property type="entry name" value="DUF6263"/>
</dbReference>
<dbReference type="PROSITE" id="PS51257">
    <property type="entry name" value="PROKAR_LIPOPROTEIN"/>
    <property type="match status" value="1"/>
</dbReference>
<dbReference type="Proteomes" id="UP000271125">
    <property type="component" value="Unassembled WGS sequence"/>
</dbReference>
<dbReference type="EMBL" id="QNBD01000140">
    <property type="protein sequence ID" value="RKX70326.1"/>
    <property type="molecule type" value="Genomic_DNA"/>
</dbReference>
<gene>
    <name evidence="1" type="ORF">DRP43_03495</name>
</gene>
<dbReference type="AlphaFoldDB" id="A0A660SJQ4"/>
<evidence type="ECO:0000313" key="2">
    <source>
        <dbReference type="Proteomes" id="UP000271125"/>
    </source>
</evidence>
<sequence>MKKKGIVFLAILIVLSFGCAKNVIIKKGPVLFNQIFKEGAILKYKITEMMTNTMVIQGNTQDQNMNMDFDISNEVERVKNDTVFLKTTIDKAEGTIRIQGAMKSIPDIDKLNGKSFSVTLLKNGKILNIEGDKELESQDTGSEIESYIRTLYGFLPDKQVNIGNTWERDYKEEGQSTHTIYTLTEFKQDKEEKEIAVITTKSEISVDKSIDQRGMKIKTEMSGTTKGKILFSIEDGFVSSAKIHTALEGKSYIEGSPMGNMEVPTYVNQDVEIKKIR</sequence>
<accession>A0A660SJQ4</accession>
<proteinExistence type="predicted"/>
<organism evidence="1 2">
    <name type="scientific">candidate division TA06 bacterium</name>
    <dbReference type="NCBI Taxonomy" id="2250710"/>
    <lineage>
        <taxon>Bacteria</taxon>
        <taxon>Bacteria division TA06</taxon>
    </lineage>
</organism>
<protein>
    <recommendedName>
        <fullName evidence="3">Lipoprotein</fullName>
    </recommendedName>
</protein>
<reference evidence="1 2" key="1">
    <citation type="submission" date="2018-06" db="EMBL/GenBank/DDBJ databases">
        <title>Extensive metabolic versatility and redundancy in microbially diverse, dynamic hydrothermal sediments.</title>
        <authorList>
            <person name="Dombrowski N."/>
            <person name="Teske A."/>
            <person name="Baker B.J."/>
        </authorList>
    </citation>
    <scope>NUCLEOTIDE SEQUENCE [LARGE SCALE GENOMIC DNA]</scope>
    <source>
        <strain evidence="1">B10_G13</strain>
    </source>
</reference>